<dbReference type="RefSeq" id="WP_073469292.1">
    <property type="nucleotide sequence ID" value="NZ_FQZC01000003.1"/>
</dbReference>
<gene>
    <name evidence="1" type="ORF">SAMN02745911_2570</name>
</gene>
<accession>A0ABY1IMH0</accession>
<dbReference type="InterPro" id="IPR021955">
    <property type="entry name" value="DUF3572"/>
</dbReference>
<evidence type="ECO:0000313" key="1">
    <source>
        <dbReference type="EMBL" id="SHJ46498.1"/>
    </source>
</evidence>
<comment type="caution">
    <text evidence="1">The sequence shown here is derived from an EMBL/GenBank/DDBJ whole genome shotgun (WGS) entry which is preliminary data.</text>
</comment>
<evidence type="ECO:0000313" key="2">
    <source>
        <dbReference type="Proteomes" id="UP000184290"/>
    </source>
</evidence>
<dbReference type="EMBL" id="FQZC01000003">
    <property type="protein sequence ID" value="SHJ46498.1"/>
    <property type="molecule type" value="Genomic_DNA"/>
</dbReference>
<name>A0ABY1IMH0_9HYPH</name>
<dbReference type="Pfam" id="PF12096">
    <property type="entry name" value="DUF3572"/>
    <property type="match status" value="1"/>
</dbReference>
<organism evidence="1 2">
    <name type="scientific">Aureimonas altamirensis DSM 21988</name>
    <dbReference type="NCBI Taxonomy" id="1121026"/>
    <lineage>
        <taxon>Bacteria</taxon>
        <taxon>Pseudomonadati</taxon>
        <taxon>Pseudomonadota</taxon>
        <taxon>Alphaproteobacteria</taxon>
        <taxon>Hyphomicrobiales</taxon>
        <taxon>Aurantimonadaceae</taxon>
        <taxon>Aureimonas</taxon>
    </lineage>
</organism>
<reference evidence="1 2" key="1">
    <citation type="submission" date="2016-11" db="EMBL/GenBank/DDBJ databases">
        <authorList>
            <person name="Varghese N."/>
            <person name="Submissions S."/>
        </authorList>
    </citation>
    <scope>NUCLEOTIDE SEQUENCE [LARGE SCALE GENOMIC DNA]</scope>
    <source>
        <strain evidence="1 2">DSM 21988</strain>
    </source>
</reference>
<protein>
    <recommendedName>
        <fullName evidence="3">DUF3572 family protein</fullName>
    </recommendedName>
</protein>
<proteinExistence type="predicted"/>
<evidence type="ECO:0008006" key="3">
    <source>
        <dbReference type="Google" id="ProtNLM"/>
    </source>
</evidence>
<sequence length="102" mass="10721">MLDSHGRKPRTMAPEAAESLSIEGLSFLAQNEDEFLRFLALSGLTVGELRQAAQSKAFLAGVLDYILGNEKTLLAFAAHADVSPDSVGAARSALAPVFGTSD</sequence>
<keyword evidence="2" id="KW-1185">Reference proteome</keyword>
<dbReference type="Proteomes" id="UP000184290">
    <property type="component" value="Unassembled WGS sequence"/>
</dbReference>